<evidence type="ECO:0000313" key="3">
    <source>
        <dbReference type="Proteomes" id="UP000594260"/>
    </source>
</evidence>
<name>A0A7M7MJ64_VARDE</name>
<keyword evidence="3" id="KW-1185">Reference proteome</keyword>
<organism evidence="2 3">
    <name type="scientific">Varroa destructor</name>
    <name type="common">Honeybee mite</name>
    <dbReference type="NCBI Taxonomy" id="109461"/>
    <lineage>
        <taxon>Eukaryota</taxon>
        <taxon>Metazoa</taxon>
        <taxon>Ecdysozoa</taxon>
        <taxon>Arthropoda</taxon>
        <taxon>Chelicerata</taxon>
        <taxon>Arachnida</taxon>
        <taxon>Acari</taxon>
        <taxon>Parasitiformes</taxon>
        <taxon>Mesostigmata</taxon>
        <taxon>Gamasina</taxon>
        <taxon>Dermanyssoidea</taxon>
        <taxon>Varroidae</taxon>
        <taxon>Varroa</taxon>
    </lineage>
</organism>
<evidence type="ECO:0000256" key="1">
    <source>
        <dbReference type="SAM" id="MobiDB-lite"/>
    </source>
</evidence>
<feature type="compositionally biased region" description="Polar residues" evidence="1">
    <location>
        <begin position="232"/>
        <end position="243"/>
    </location>
</feature>
<dbReference type="GeneID" id="111253930"/>
<dbReference type="AlphaFoldDB" id="A0A7M7MJ64"/>
<feature type="compositionally biased region" description="Acidic residues" evidence="1">
    <location>
        <begin position="167"/>
        <end position="177"/>
    </location>
</feature>
<proteinExistence type="predicted"/>
<sequence>MYLTSYGSTWSKSCRVSMKVILFACIVLTLVPSDSESTKLRKALKKGFFLHAALQMLSEKKTEVPPVMMMMPPPMEPVMFPLPDRPMKAPCKILDAVDFDDFILHHHHDVHVDVITDNSMMKNTNEGVNNMNAMAMMEMMPTMKPPIMPAEPPNPLPEGESNRPEMEDIPADIDMSADADQKPTSGGALEDDSEPVTPPMPPPTRYELTSGRRPAPLRLKGGHRRVTRTRSMESVNTKYRMNA</sequence>
<reference evidence="2" key="1">
    <citation type="submission" date="2021-01" db="UniProtKB">
        <authorList>
            <consortium name="EnsemblMetazoa"/>
        </authorList>
    </citation>
    <scope>IDENTIFICATION</scope>
</reference>
<dbReference type="RefSeq" id="XP_022669921.1">
    <property type="nucleotide sequence ID" value="XM_022814186.1"/>
</dbReference>
<protein>
    <submittedName>
        <fullName evidence="2">Uncharacterized protein</fullName>
    </submittedName>
</protein>
<feature type="region of interest" description="Disordered" evidence="1">
    <location>
        <begin position="144"/>
        <end position="243"/>
    </location>
</feature>
<dbReference type="Proteomes" id="UP000594260">
    <property type="component" value="Unplaced"/>
</dbReference>
<dbReference type="EnsemblMetazoa" id="XM_022814186">
    <property type="protein sequence ID" value="XP_022669921"/>
    <property type="gene ID" value="LOC111253930"/>
</dbReference>
<accession>A0A7M7MJ64</accession>
<feature type="compositionally biased region" description="Pro residues" evidence="1">
    <location>
        <begin position="144"/>
        <end position="156"/>
    </location>
</feature>
<evidence type="ECO:0000313" key="2">
    <source>
        <dbReference type="EnsemblMetazoa" id="XP_022669921"/>
    </source>
</evidence>